<dbReference type="Proteomes" id="UP000807469">
    <property type="component" value="Unassembled WGS sequence"/>
</dbReference>
<gene>
    <name evidence="1" type="ORF">BDN70DRAFT_887136</name>
</gene>
<dbReference type="EMBL" id="MU155549">
    <property type="protein sequence ID" value="KAF9472322.1"/>
    <property type="molecule type" value="Genomic_DNA"/>
</dbReference>
<name>A0A9P5YM38_9AGAR</name>
<evidence type="ECO:0000313" key="1">
    <source>
        <dbReference type="EMBL" id="KAF9472322.1"/>
    </source>
</evidence>
<sequence>MSNDYLSSLPGEMLDEISKFFQHGDASHPADVVDEPEKSYLALAQTCKSLRAHFQCRLFSNLYLPADTHIRKIAELIQDNPILASYIRMIGLQFGSMCGLFQYPPLLAIMHAASSFGTPPEIYLYIGSLPNFVDELGVNIPSNTMKHIFNAPPSILHAITSLYVEYIEQEIPATLFKLLPNLRILYGSRLVLSSNDRLAEDHTSQLFRPKLNALVLHSCSPATITMLCEQILDLSAVKELEATYIEIGNTTLNPNSRNFLARTILDCAQSVQKLRLDIQGMVGPFYNLSQLQHLRECTLDLDVKGGTNPVPQLCQLLHTLPPLPEHDLKYLHLTFKFIGTFLNENNIANSHVLFSVSTWSSFDAALVDVVSSETRSFKLTLNFYIPTRNSMVKSSLKRLFVNWGRKYLPKSFPQPNFNIVIHHSCS</sequence>
<evidence type="ECO:0000313" key="2">
    <source>
        <dbReference type="Proteomes" id="UP000807469"/>
    </source>
</evidence>
<protein>
    <submittedName>
        <fullName evidence="1">Uncharacterized protein</fullName>
    </submittedName>
</protein>
<comment type="caution">
    <text evidence="1">The sequence shown here is derived from an EMBL/GenBank/DDBJ whole genome shotgun (WGS) entry which is preliminary data.</text>
</comment>
<reference evidence="1" key="1">
    <citation type="submission" date="2020-11" db="EMBL/GenBank/DDBJ databases">
        <authorList>
            <consortium name="DOE Joint Genome Institute"/>
            <person name="Ahrendt S."/>
            <person name="Riley R."/>
            <person name="Andreopoulos W."/>
            <person name="Labutti K."/>
            <person name="Pangilinan J."/>
            <person name="Ruiz-Duenas F.J."/>
            <person name="Barrasa J.M."/>
            <person name="Sanchez-Garcia M."/>
            <person name="Camarero S."/>
            <person name="Miyauchi S."/>
            <person name="Serrano A."/>
            <person name="Linde D."/>
            <person name="Babiker R."/>
            <person name="Drula E."/>
            <person name="Ayuso-Fernandez I."/>
            <person name="Pacheco R."/>
            <person name="Padilla G."/>
            <person name="Ferreira P."/>
            <person name="Barriuso J."/>
            <person name="Kellner H."/>
            <person name="Castanera R."/>
            <person name="Alfaro M."/>
            <person name="Ramirez L."/>
            <person name="Pisabarro A.G."/>
            <person name="Kuo A."/>
            <person name="Tritt A."/>
            <person name="Lipzen A."/>
            <person name="He G."/>
            <person name="Yan M."/>
            <person name="Ng V."/>
            <person name="Cullen D."/>
            <person name="Martin F."/>
            <person name="Rosso M.-N."/>
            <person name="Henrissat B."/>
            <person name="Hibbett D."/>
            <person name="Martinez A.T."/>
            <person name="Grigoriev I.V."/>
        </authorList>
    </citation>
    <scope>NUCLEOTIDE SEQUENCE</scope>
    <source>
        <strain evidence="1">CIRM-BRFM 674</strain>
    </source>
</reference>
<dbReference type="AlphaFoldDB" id="A0A9P5YM38"/>
<accession>A0A9P5YM38</accession>
<organism evidence="1 2">
    <name type="scientific">Pholiota conissans</name>
    <dbReference type="NCBI Taxonomy" id="109636"/>
    <lineage>
        <taxon>Eukaryota</taxon>
        <taxon>Fungi</taxon>
        <taxon>Dikarya</taxon>
        <taxon>Basidiomycota</taxon>
        <taxon>Agaricomycotina</taxon>
        <taxon>Agaricomycetes</taxon>
        <taxon>Agaricomycetidae</taxon>
        <taxon>Agaricales</taxon>
        <taxon>Agaricineae</taxon>
        <taxon>Strophariaceae</taxon>
        <taxon>Pholiota</taxon>
    </lineage>
</organism>
<proteinExistence type="predicted"/>
<keyword evidence="2" id="KW-1185">Reference proteome</keyword>